<feature type="transmembrane region" description="Helical" evidence="2">
    <location>
        <begin position="96"/>
        <end position="115"/>
    </location>
</feature>
<sequence>MSKIPDSPPTPPPLPSAKPKPPRERSSRMEKAFMAGWPIVGGALIGLILRGIFNGNPGSDFAAMVWIFILLAPFAIGAFTVYLAEEIRPRTARYHFFMPMLSVSLCVLGSMALLWEGWICVILILPLFAVMGAVGGVIMGALYRTFRGPKAPTAYSFVALPVVLAMLGVGGEQPRRYEHVERRVLIQATPAQVWRNLLDADHIRADEVDRAWMYRIGVPTPLAGLTHQTPTGLVREVRMGKGIHFRQMSADWSPQRYVHWQYKFEEDSVPAGALDDHVRIGGDYFDLLDTRYTLTPRGDATELSIRMDYRVSTGFNWYTVPLADWLIGNFSEVILEFYRHRAEAPASAV</sequence>
<evidence type="ECO:0000313" key="3">
    <source>
        <dbReference type="EMBL" id="UNP30932.1"/>
    </source>
</evidence>
<evidence type="ECO:0000256" key="1">
    <source>
        <dbReference type="SAM" id="MobiDB-lite"/>
    </source>
</evidence>
<dbReference type="InterPro" id="IPR023393">
    <property type="entry name" value="START-like_dom_sf"/>
</dbReference>
<evidence type="ECO:0000313" key="4">
    <source>
        <dbReference type="Proteomes" id="UP000829194"/>
    </source>
</evidence>
<feature type="transmembrane region" description="Helical" evidence="2">
    <location>
        <begin position="154"/>
        <end position="171"/>
    </location>
</feature>
<keyword evidence="2" id="KW-0812">Transmembrane</keyword>
<keyword evidence="2" id="KW-0472">Membrane</keyword>
<reference evidence="3 4" key="1">
    <citation type="submission" date="2022-03" db="EMBL/GenBank/DDBJ databases">
        <title>Complete genome sequence of Lysobacter capsici VKM B-2533 and Lysobacter gummosus 10.1.1, promising sources of lytic agents.</title>
        <authorList>
            <person name="Tarlachkov S.V."/>
            <person name="Kudryakova I.V."/>
            <person name="Afoshin A.S."/>
            <person name="Leontyevskaya E.A."/>
            <person name="Leontyevskaya N.V."/>
        </authorList>
    </citation>
    <scope>NUCLEOTIDE SEQUENCE [LARGE SCALE GENOMIC DNA]</scope>
    <source>
        <strain evidence="3 4">10.1.1</strain>
    </source>
</reference>
<feature type="transmembrane region" description="Helical" evidence="2">
    <location>
        <begin position="121"/>
        <end position="142"/>
    </location>
</feature>
<feature type="transmembrane region" description="Helical" evidence="2">
    <location>
        <begin position="32"/>
        <end position="53"/>
    </location>
</feature>
<dbReference type="SUPFAM" id="SSF55961">
    <property type="entry name" value="Bet v1-like"/>
    <property type="match status" value="1"/>
</dbReference>
<feature type="region of interest" description="Disordered" evidence="1">
    <location>
        <begin position="1"/>
        <end position="25"/>
    </location>
</feature>
<dbReference type="Gene3D" id="3.30.530.20">
    <property type="match status" value="1"/>
</dbReference>
<gene>
    <name evidence="3" type="ORF">MOV92_06680</name>
</gene>
<feature type="compositionally biased region" description="Pro residues" evidence="1">
    <location>
        <begin position="1"/>
        <end position="19"/>
    </location>
</feature>
<dbReference type="EMBL" id="CP093547">
    <property type="protein sequence ID" value="UNP30932.1"/>
    <property type="molecule type" value="Genomic_DNA"/>
</dbReference>
<protein>
    <submittedName>
        <fullName evidence="3">SRPBCC family protein</fullName>
    </submittedName>
</protein>
<accession>A0ABY3XH02</accession>
<dbReference type="RefSeq" id="WP_148648775.1">
    <property type="nucleotide sequence ID" value="NZ_CP011131.1"/>
</dbReference>
<keyword evidence="4" id="KW-1185">Reference proteome</keyword>
<organism evidence="3 4">
    <name type="scientific">Lysobacter gummosus</name>
    <dbReference type="NCBI Taxonomy" id="262324"/>
    <lineage>
        <taxon>Bacteria</taxon>
        <taxon>Pseudomonadati</taxon>
        <taxon>Pseudomonadota</taxon>
        <taxon>Gammaproteobacteria</taxon>
        <taxon>Lysobacterales</taxon>
        <taxon>Lysobacteraceae</taxon>
        <taxon>Lysobacter</taxon>
    </lineage>
</organism>
<keyword evidence="2" id="KW-1133">Transmembrane helix</keyword>
<dbReference type="Proteomes" id="UP000829194">
    <property type="component" value="Chromosome"/>
</dbReference>
<name>A0ABY3XH02_9GAMM</name>
<proteinExistence type="predicted"/>
<evidence type="ECO:0000256" key="2">
    <source>
        <dbReference type="SAM" id="Phobius"/>
    </source>
</evidence>
<feature type="transmembrane region" description="Helical" evidence="2">
    <location>
        <begin position="65"/>
        <end position="84"/>
    </location>
</feature>